<protein>
    <recommendedName>
        <fullName evidence="7">Transposase IS4-like domain-containing protein</fullName>
    </recommendedName>
</protein>
<evidence type="ECO:0000256" key="1">
    <source>
        <dbReference type="ARBA" id="ARBA00010075"/>
    </source>
</evidence>
<dbReference type="GO" id="GO:0003677">
    <property type="term" value="F:DNA binding"/>
    <property type="evidence" value="ECO:0007669"/>
    <property type="project" value="UniProtKB-KW"/>
</dbReference>
<dbReference type="NCBIfam" id="NF033592">
    <property type="entry name" value="transpos_IS4_1"/>
    <property type="match status" value="1"/>
</dbReference>
<comment type="similarity">
    <text evidence="1">Belongs to the transposase 11 family.</text>
</comment>
<evidence type="ECO:0000256" key="5">
    <source>
        <dbReference type="SAM" id="MobiDB-lite"/>
    </source>
</evidence>
<evidence type="ECO:0000259" key="7">
    <source>
        <dbReference type="Pfam" id="PF01609"/>
    </source>
</evidence>
<accession>I4FXE6</accession>
<reference evidence="8 9" key="1">
    <citation type="submission" date="2012-04" db="EMBL/GenBank/DDBJ databases">
        <authorList>
            <person name="Genoscope - CEA"/>
        </authorList>
    </citation>
    <scope>NUCLEOTIDE SEQUENCE [LARGE SCALE GENOMIC DNA]</scope>
    <source>
        <strain evidence="8 9">9717</strain>
    </source>
</reference>
<feature type="region of interest" description="Disordered" evidence="5">
    <location>
        <begin position="1"/>
        <end position="20"/>
    </location>
</feature>
<evidence type="ECO:0000256" key="6">
    <source>
        <dbReference type="SAM" id="Phobius"/>
    </source>
</evidence>
<keyword evidence="6" id="KW-1133">Transmembrane helix</keyword>
<dbReference type="Pfam" id="PF01609">
    <property type="entry name" value="DDE_Tnp_1"/>
    <property type="match status" value="1"/>
</dbReference>
<keyword evidence="6" id="KW-0812">Transmembrane</keyword>
<feature type="transmembrane region" description="Helical" evidence="6">
    <location>
        <begin position="52"/>
        <end position="70"/>
    </location>
</feature>
<dbReference type="GO" id="GO:0004803">
    <property type="term" value="F:transposase activity"/>
    <property type="evidence" value="ECO:0007669"/>
    <property type="project" value="InterPro"/>
</dbReference>
<name>I4FXE6_MICAE</name>
<dbReference type="RefSeq" id="WP_002764098.1">
    <property type="nucleotide sequence ID" value="NZ_HE972818.1"/>
</dbReference>
<sequence length="452" mass="51958">MKRAKTNRDHGKKQHSPQPENEAVAASLEALLTPAIHSQQAFYRQLGLRNRILNLPFMIAAVLTLLGRNVPGVQDLTRLLAREGFLWIKPTVVTQKAISERFLTFPAILFEKVLKELLPQLRQKSHERINRPLPESVQFTRSIFAEIWIVDGSTLEALFRKLKSLEDVPIGKLAGKIGVVIDLVTRLPVEIWFRNNPNSSEVNFEKDILNLVKTKTLLLLDRGFYHFFFWQRLIEAKIDFITRLKKGASIQIVKVFSDSYGLRDKLIRLGCGKNNTPILTLRLVEVRSKNIWHSYLTSVLDPTVLPPYVVADLYRRRWRIEEAFNTVKRLLGLSYLWTGSLNGIQLQIWGTWLFYAVLVDLGDAVADELVLPFDRISLEMIYRGLYHFNVAYQKGLATDPVKYFASPKNQDLGVVKTKRKSTVKLIVAPFPDRQRSSPQFFFNNPLTNYTQA</sequence>
<dbReference type="InterPro" id="IPR002559">
    <property type="entry name" value="Transposase_11"/>
</dbReference>
<keyword evidence="2" id="KW-0815">Transposition</keyword>
<dbReference type="HOGENOM" id="CLU_049858_0_0_3"/>
<dbReference type="InterPro" id="IPR012337">
    <property type="entry name" value="RNaseH-like_sf"/>
</dbReference>
<dbReference type="GO" id="GO:0006313">
    <property type="term" value="P:DNA transposition"/>
    <property type="evidence" value="ECO:0007669"/>
    <property type="project" value="InterPro"/>
</dbReference>
<dbReference type="SUPFAM" id="SSF53098">
    <property type="entry name" value="Ribonuclease H-like"/>
    <property type="match status" value="1"/>
</dbReference>
<gene>
    <name evidence="8" type="ORF">MICAB_7890001</name>
</gene>
<keyword evidence="4" id="KW-0233">DNA recombination</keyword>
<dbReference type="EMBL" id="CAII01000766">
    <property type="protein sequence ID" value="CCI00357.1"/>
    <property type="molecule type" value="Genomic_DNA"/>
</dbReference>
<comment type="caution">
    <text evidence="8">The sequence shown here is derived from an EMBL/GenBank/DDBJ whole genome shotgun (WGS) entry which is preliminary data.</text>
</comment>
<dbReference type="PANTHER" id="PTHR33258">
    <property type="entry name" value="TRANSPOSASE INSL FOR INSERTION SEQUENCE ELEMENT IS186A-RELATED"/>
    <property type="match status" value="1"/>
</dbReference>
<dbReference type="PANTHER" id="PTHR33258:SF1">
    <property type="entry name" value="TRANSPOSASE INSL FOR INSERTION SEQUENCE ELEMENT IS186A-RELATED"/>
    <property type="match status" value="1"/>
</dbReference>
<dbReference type="AlphaFoldDB" id="I4FXE6"/>
<evidence type="ECO:0000256" key="3">
    <source>
        <dbReference type="ARBA" id="ARBA00023125"/>
    </source>
</evidence>
<evidence type="ECO:0000313" key="9">
    <source>
        <dbReference type="Proteomes" id="UP000003172"/>
    </source>
</evidence>
<dbReference type="Proteomes" id="UP000003172">
    <property type="component" value="Unassembled WGS sequence"/>
</dbReference>
<proteinExistence type="inferred from homology"/>
<evidence type="ECO:0000256" key="2">
    <source>
        <dbReference type="ARBA" id="ARBA00022578"/>
    </source>
</evidence>
<evidence type="ECO:0000256" key="4">
    <source>
        <dbReference type="ARBA" id="ARBA00023172"/>
    </source>
</evidence>
<keyword evidence="3" id="KW-0238">DNA-binding</keyword>
<feature type="domain" description="Transposase IS4-like" evidence="7">
    <location>
        <begin position="176"/>
        <end position="351"/>
    </location>
</feature>
<evidence type="ECO:0000313" key="8">
    <source>
        <dbReference type="EMBL" id="CCI00357.1"/>
    </source>
</evidence>
<keyword evidence="6" id="KW-0472">Membrane</keyword>
<organism evidence="8 9">
    <name type="scientific">Microcystis aeruginosa PCC 9717</name>
    <dbReference type="NCBI Taxonomy" id="1160286"/>
    <lineage>
        <taxon>Bacteria</taxon>
        <taxon>Bacillati</taxon>
        <taxon>Cyanobacteriota</taxon>
        <taxon>Cyanophyceae</taxon>
        <taxon>Oscillatoriophycideae</taxon>
        <taxon>Chroococcales</taxon>
        <taxon>Microcystaceae</taxon>
        <taxon>Microcystis</taxon>
    </lineage>
</organism>
<dbReference type="InterPro" id="IPR047952">
    <property type="entry name" value="Transpos_IS4"/>
</dbReference>
<feature type="compositionally biased region" description="Basic residues" evidence="5">
    <location>
        <begin position="1"/>
        <end position="15"/>
    </location>
</feature>